<feature type="compositionally biased region" description="Basic and acidic residues" evidence="1">
    <location>
        <begin position="347"/>
        <end position="363"/>
    </location>
</feature>
<evidence type="ECO:0000256" key="1">
    <source>
        <dbReference type="SAM" id="MobiDB-lite"/>
    </source>
</evidence>
<sequence>MSWLVRSITNSLRLDDDDDNDNNGESNNPNNLPKDSNEPHPQSDPPSPEQRGVKEDLSDLTQTLTRQFWGVASFLAPPPQAPDPSGDDSDRESSDAAGIEGIRSDIAEIGGKFKSGISKLSSNIGVSEFSKIASSFLQLGSEEQEGGYIGSAVGVTDEVVAFARDVAMHPETWMDFPLPEGDDEDEDFDMSDAQQEHALAVESLAPRLAALRIELCPGYMSEGCFWKIYFVLLQPRLNKHDADRLITPQIVEARASLTQELQNKTKAKPEQDWSGMDTSYSNDIADPRHEKGILVPSNAQAEYVQLEPTTSRVDADFETEKHTVRTQNTEILIIDKSVVEEGPTNLAKDKKLHSDSSSRGFEEKYEDDGDDWLKEESSEIVGASGTGVPVENEEDVSFSDLEEDDGDVPTSYKKVTYGSDSSTKESRDWVQLGRSSTDSNKDVNTVGVDRAGFDQASAHDPETKESNDWLDVDEIDVE</sequence>
<feature type="compositionally biased region" description="Basic and acidic residues" evidence="1">
    <location>
        <begin position="457"/>
        <end position="467"/>
    </location>
</feature>
<dbReference type="InterPro" id="IPR005607">
    <property type="entry name" value="BSD_dom"/>
</dbReference>
<gene>
    <name evidence="3" type="ORF">RHSIM_Rhsim08G0092200</name>
</gene>
<dbReference type="PANTHER" id="PTHR31923:SF4">
    <property type="entry name" value="BSD DOMAIN-CONTAINING PROTEIN"/>
    <property type="match status" value="1"/>
</dbReference>
<accession>A0A834LFR3</accession>
<dbReference type="PROSITE" id="PS50858">
    <property type="entry name" value="BSD"/>
    <property type="match status" value="1"/>
</dbReference>
<dbReference type="SUPFAM" id="SSF140383">
    <property type="entry name" value="BSD domain-like"/>
    <property type="match status" value="1"/>
</dbReference>
<dbReference type="SMART" id="SM00751">
    <property type="entry name" value="BSD"/>
    <property type="match status" value="1"/>
</dbReference>
<dbReference type="AlphaFoldDB" id="A0A834LFR3"/>
<feature type="region of interest" description="Disordered" evidence="1">
    <location>
        <begin position="74"/>
        <end position="96"/>
    </location>
</feature>
<dbReference type="OrthoDB" id="2021158at2759"/>
<dbReference type="PANTHER" id="PTHR31923">
    <property type="entry name" value="BSD DOMAIN-CONTAINING PROTEIN"/>
    <property type="match status" value="1"/>
</dbReference>
<dbReference type="InterPro" id="IPR035925">
    <property type="entry name" value="BSD_dom_sf"/>
</dbReference>
<evidence type="ECO:0000259" key="2">
    <source>
        <dbReference type="PROSITE" id="PS50858"/>
    </source>
</evidence>
<feature type="region of interest" description="Disordered" evidence="1">
    <location>
        <begin position="347"/>
        <end position="478"/>
    </location>
</feature>
<dbReference type="EMBL" id="WJXA01000008">
    <property type="protein sequence ID" value="KAF7134873.1"/>
    <property type="molecule type" value="Genomic_DNA"/>
</dbReference>
<protein>
    <recommendedName>
        <fullName evidence="2">BSD domain-containing protein</fullName>
    </recommendedName>
</protein>
<feature type="domain" description="BSD" evidence="2">
    <location>
        <begin position="185"/>
        <end position="237"/>
    </location>
</feature>
<organism evidence="3 4">
    <name type="scientific">Rhododendron simsii</name>
    <name type="common">Sims's rhododendron</name>
    <dbReference type="NCBI Taxonomy" id="118357"/>
    <lineage>
        <taxon>Eukaryota</taxon>
        <taxon>Viridiplantae</taxon>
        <taxon>Streptophyta</taxon>
        <taxon>Embryophyta</taxon>
        <taxon>Tracheophyta</taxon>
        <taxon>Spermatophyta</taxon>
        <taxon>Magnoliopsida</taxon>
        <taxon>eudicotyledons</taxon>
        <taxon>Gunneridae</taxon>
        <taxon>Pentapetalae</taxon>
        <taxon>asterids</taxon>
        <taxon>Ericales</taxon>
        <taxon>Ericaceae</taxon>
        <taxon>Ericoideae</taxon>
        <taxon>Rhodoreae</taxon>
        <taxon>Rhododendron</taxon>
    </lineage>
</organism>
<comment type="caution">
    <text evidence="3">The sequence shown here is derived from an EMBL/GenBank/DDBJ whole genome shotgun (WGS) entry which is preliminary data.</text>
</comment>
<feature type="compositionally biased region" description="Acidic residues" evidence="1">
    <location>
        <begin position="391"/>
        <end position="407"/>
    </location>
</feature>
<feature type="region of interest" description="Disordered" evidence="1">
    <location>
        <begin position="1"/>
        <end position="59"/>
    </location>
</feature>
<dbReference type="Gene3D" id="1.10.3970.10">
    <property type="entry name" value="BSD domain"/>
    <property type="match status" value="1"/>
</dbReference>
<name>A0A834LFR3_RHOSS</name>
<dbReference type="Proteomes" id="UP000626092">
    <property type="component" value="Unassembled WGS sequence"/>
</dbReference>
<keyword evidence="4" id="KW-1185">Reference proteome</keyword>
<evidence type="ECO:0000313" key="4">
    <source>
        <dbReference type="Proteomes" id="UP000626092"/>
    </source>
</evidence>
<proteinExistence type="predicted"/>
<dbReference type="Pfam" id="PF03909">
    <property type="entry name" value="BSD"/>
    <property type="match status" value="1"/>
</dbReference>
<feature type="compositionally biased region" description="Acidic residues" evidence="1">
    <location>
        <begin position="468"/>
        <end position="478"/>
    </location>
</feature>
<reference evidence="3" key="1">
    <citation type="submission" date="2019-11" db="EMBL/GenBank/DDBJ databases">
        <authorList>
            <person name="Liu Y."/>
            <person name="Hou J."/>
            <person name="Li T.-Q."/>
            <person name="Guan C.-H."/>
            <person name="Wu X."/>
            <person name="Wu H.-Z."/>
            <person name="Ling F."/>
            <person name="Zhang R."/>
            <person name="Shi X.-G."/>
            <person name="Ren J.-P."/>
            <person name="Chen E.-F."/>
            <person name="Sun J.-M."/>
        </authorList>
    </citation>
    <scope>NUCLEOTIDE SEQUENCE</scope>
    <source>
        <strain evidence="3">Adult_tree_wgs_1</strain>
        <tissue evidence="3">Leaves</tissue>
    </source>
</reference>
<evidence type="ECO:0000313" key="3">
    <source>
        <dbReference type="EMBL" id="KAF7134873.1"/>
    </source>
</evidence>